<dbReference type="Proteomes" id="UP001642484">
    <property type="component" value="Unassembled WGS sequence"/>
</dbReference>
<feature type="region of interest" description="Disordered" evidence="1">
    <location>
        <begin position="246"/>
        <end position="266"/>
    </location>
</feature>
<gene>
    <name evidence="2" type="ORF">CCMP2556_LOCUS7686</name>
</gene>
<proteinExistence type="predicted"/>
<name>A0ABP0IPC9_9DINO</name>
<evidence type="ECO:0000313" key="3">
    <source>
        <dbReference type="Proteomes" id="UP001642484"/>
    </source>
</evidence>
<keyword evidence="3" id="KW-1185">Reference proteome</keyword>
<comment type="caution">
    <text evidence="2">The sequence shown here is derived from an EMBL/GenBank/DDBJ whole genome shotgun (WGS) entry which is preliminary data.</text>
</comment>
<sequence length="266" mass="30411">MAGASSSSDGGYRIFDGEQEGSKEYKRWKVWAKGAYVYTLLQGKALECVEHLDPSDYQKEGGDLVLFNLLDARFPAEEASDEMSEIMTQVFNLRAAEGETLKTWASRVTELFVRCQRKTNVAFPEEARGWIILHRSGLNDEQKAVCLARSLGVLKLEEISKAMRSCYPEFVAPRRKSFAAGLIENDRGDLYTELEEQDDSLLEVEQFLAEHQYDEEADAGEDEEPYDEAEVAEAFAVTWRDKRKELNRLQKERNPEHPTLRKNNPD</sequence>
<evidence type="ECO:0000313" key="2">
    <source>
        <dbReference type="EMBL" id="CAK9004455.1"/>
    </source>
</evidence>
<dbReference type="EMBL" id="CAXAMN010003392">
    <property type="protein sequence ID" value="CAK9004455.1"/>
    <property type="molecule type" value="Genomic_DNA"/>
</dbReference>
<reference evidence="2 3" key="1">
    <citation type="submission" date="2024-02" db="EMBL/GenBank/DDBJ databases">
        <authorList>
            <person name="Chen Y."/>
            <person name="Shah S."/>
            <person name="Dougan E. K."/>
            <person name="Thang M."/>
            <person name="Chan C."/>
        </authorList>
    </citation>
    <scope>NUCLEOTIDE SEQUENCE [LARGE SCALE GENOMIC DNA]</scope>
</reference>
<evidence type="ECO:0000256" key="1">
    <source>
        <dbReference type="SAM" id="MobiDB-lite"/>
    </source>
</evidence>
<accession>A0ABP0IPC9</accession>
<organism evidence="2 3">
    <name type="scientific">Durusdinium trenchii</name>
    <dbReference type="NCBI Taxonomy" id="1381693"/>
    <lineage>
        <taxon>Eukaryota</taxon>
        <taxon>Sar</taxon>
        <taxon>Alveolata</taxon>
        <taxon>Dinophyceae</taxon>
        <taxon>Suessiales</taxon>
        <taxon>Symbiodiniaceae</taxon>
        <taxon>Durusdinium</taxon>
    </lineage>
</organism>
<protein>
    <submittedName>
        <fullName evidence="2">Uncharacterized protein</fullName>
    </submittedName>
</protein>